<organism evidence="1">
    <name type="scientific">Anguilla anguilla</name>
    <name type="common">European freshwater eel</name>
    <name type="synonym">Muraena anguilla</name>
    <dbReference type="NCBI Taxonomy" id="7936"/>
    <lineage>
        <taxon>Eukaryota</taxon>
        <taxon>Metazoa</taxon>
        <taxon>Chordata</taxon>
        <taxon>Craniata</taxon>
        <taxon>Vertebrata</taxon>
        <taxon>Euteleostomi</taxon>
        <taxon>Actinopterygii</taxon>
        <taxon>Neopterygii</taxon>
        <taxon>Teleostei</taxon>
        <taxon>Anguilliformes</taxon>
        <taxon>Anguillidae</taxon>
        <taxon>Anguilla</taxon>
    </lineage>
</organism>
<accession>A0A0E9WDI3</accession>
<dbReference type="AlphaFoldDB" id="A0A0E9WDI3"/>
<evidence type="ECO:0000313" key="1">
    <source>
        <dbReference type="EMBL" id="JAH88397.1"/>
    </source>
</evidence>
<proteinExistence type="predicted"/>
<sequence length="78" mass="8468">MKDAALLLWPDALCTVDSGLKVSGELRAHSPLYFTNSPGCHCNPAILLPFIILTVKFVGYFPSPPPVPSRLLVIHPLT</sequence>
<protein>
    <submittedName>
        <fullName evidence="1">Uncharacterized protein</fullName>
    </submittedName>
</protein>
<reference evidence="1" key="2">
    <citation type="journal article" date="2015" name="Fish Shellfish Immunol.">
        <title>Early steps in the European eel (Anguilla anguilla)-Vibrio vulnificus interaction in the gills: Role of the RtxA13 toxin.</title>
        <authorList>
            <person name="Callol A."/>
            <person name="Pajuelo D."/>
            <person name="Ebbesson L."/>
            <person name="Teles M."/>
            <person name="MacKenzie S."/>
            <person name="Amaro C."/>
        </authorList>
    </citation>
    <scope>NUCLEOTIDE SEQUENCE</scope>
</reference>
<dbReference type="EMBL" id="GBXM01020180">
    <property type="protein sequence ID" value="JAH88397.1"/>
    <property type="molecule type" value="Transcribed_RNA"/>
</dbReference>
<name>A0A0E9WDI3_ANGAN</name>
<reference evidence="1" key="1">
    <citation type="submission" date="2014-11" db="EMBL/GenBank/DDBJ databases">
        <authorList>
            <person name="Amaro Gonzalez C."/>
        </authorList>
    </citation>
    <scope>NUCLEOTIDE SEQUENCE</scope>
</reference>